<gene>
    <name evidence="3" type="primary">LOC112042877</name>
</gene>
<accession>A0ABM3LNV9</accession>
<evidence type="ECO:0000313" key="2">
    <source>
        <dbReference type="Proteomes" id="UP001652582"/>
    </source>
</evidence>
<keyword evidence="2" id="KW-1185">Reference proteome</keyword>
<dbReference type="Proteomes" id="UP001652582">
    <property type="component" value="Chromosome 12"/>
</dbReference>
<proteinExistence type="predicted"/>
<organism evidence="2 3">
    <name type="scientific">Bicyclus anynana</name>
    <name type="common">Squinting bush brown butterfly</name>
    <dbReference type="NCBI Taxonomy" id="110368"/>
    <lineage>
        <taxon>Eukaryota</taxon>
        <taxon>Metazoa</taxon>
        <taxon>Ecdysozoa</taxon>
        <taxon>Arthropoda</taxon>
        <taxon>Hexapoda</taxon>
        <taxon>Insecta</taxon>
        <taxon>Pterygota</taxon>
        <taxon>Neoptera</taxon>
        <taxon>Endopterygota</taxon>
        <taxon>Lepidoptera</taxon>
        <taxon>Glossata</taxon>
        <taxon>Ditrysia</taxon>
        <taxon>Papilionoidea</taxon>
        <taxon>Nymphalidae</taxon>
        <taxon>Satyrinae</taxon>
        <taxon>Satyrini</taxon>
        <taxon>Mycalesina</taxon>
        <taxon>Bicyclus</taxon>
    </lineage>
</organism>
<dbReference type="GeneID" id="112042877"/>
<keyword evidence="1" id="KW-0175">Coiled coil</keyword>
<evidence type="ECO:0000256" key="1">
    <source>
        <dbReference type="SAM" id="Coils"/>
    </source>
</evidence>
<sequence length="516" mass="57191">MPCVFQVSSSLGNPADHALALRQKREVDFIGNAQSLIRELVQNLQNAARDAIDATKKFNDGLQEQGKLFSEKIVNDIKSLREQVNKAVKRVTDRFTGAGTGVLTCVDSFRKEVDVVFADTVEKSKACAEERIKEIREMVDDLRLLSLNATEFASQAVAELNNCRENSTGFLATGSCFASVAVRIEYQGAVFLTQSGLLISRINLAIATLAASLEVCAGMRLVTAGITSAKYVAQIGTCSASSVYSSLAGNNVLTSKMRSFLFLTIVLVIWAQNAAQSIQSENEIDFDENHDLVDLKEASEDYTDLRDLKDIKDKIKKGILVAWEVFKVAAQNANTKIKRWVEQEKERIEKLNKIVIERLNKLKDEFESAVTKITVSGDKIRDCLKENRNNIKTVFSTIATNMKTCLSNNLKKLSDIENNHVLLDIDDSAFLANVHTKISTTCKENNDNCLNDIQNEIITEIENEAQNISNKHIEARNSIDGHLDNTIICFTQNLAEAAKTIVDEAVKIVECVKNKG</sequence>
<feature type="coiled-coil region" evidence="1">
    <location>
        <begin position="118"/>
        <end position="145"/>
    </location>
</feature>
<evidence type="ECO:0000313" key="3">
    <source>
        <dbReference type="RefSeq" id="XP_052740760.1"/>
    </source>
</evidence>
<name>A0ABM3LNV9_BICAN</name>
<dbReference type="RefSeq" id="XP_052740760.1">
    <property type="nucleotide sequence ID" value="XM_052884800.1"/>
</dbReference>
<protein>
    <submittedName>
        <fullName evidence="3">Uncharacterized protein LOC112042877</fullName>
    </submittedName>
</protein>
<reference evidence="3" key="1">
    <citation type="submission" date="2025-08" db="UniProtKB">
        <authorList>
            <consortium name="RefSeq"/>
        </authorList>
    </citation>
    <scope>IDENTIFICATION</scope>
</reference>
<feature type="coiled-coil region" evidence="1">
    <location>
        <begin position="451"/>
        <end position="478"/>
    </location>
</feature>
<feature type="coiled-coil region" evidence="1">
    <location>
        <begin position="30"/>
        <end position="90"/>
    </location>
</feature>